<dbReference type="Pfam" id="PF07954">
    <property type="entry name" value="DUF1689"/>
    <property type="match status" value="1"/>
</dbReference>
<name>A0A7H9HV31_9SACH</name>
<evidence type="ECO:0000313" key="4">
    <source>
        <dbReference type="Proteomes" id="UP000510647"/>
    </source>
</evidence>
<evidence type="ECO:0000256" key="2">
    <source>
        <dbReference type="SAM" id="Phobius"/>
    </source>
</evidence>
<feature type="region of interest" description="Disordered" evidence="1">
    <location>
        <begin position="185"/>
        <end position="303"/>
    </location>
</feature>
<feature type="transmembrane region" description="Helical" evidence="2">
    <location>
        <begin position="89"/>
        <end position="105"/>
    </location>
</feature>
<keyword evidence="2" id="KW-0812">Transmembrane</keyword>
<sequence length="303" mass="34463">MGEQSSSSEKSDLLSKPWFQDAYKSAVEFYRRDEQLDSRDRLELSKAYQSIARAQFLGGWLGFCSVFVPPFVCRYYKTNAIRGVRVPRNFVLGLVAMFVSTRWAGKYMYSRKLAGLDPDGSLASRSSYEEHDEGAIRESKTSLQRQYEMMKLLDGGFPAKWAAYFYMTYQNPGRRFPNPEVKLEQLKSGTSGSPSSFMNQRDPLQLYSGPAFDKKDTWPGSNKTSNAEETSPSNSWDAVRQSRNAPGSSWDRVRQHGGSSPDSLRSSPDDRDEKEDILSLDHPTQSEFDALLERERKGEDDEL</sequence>
<gene>
    <name evidence="3" type="ORF">HG537_0D06180</name>
</gene>
<evidence type="ECO:0000256" key="1">
    <source>
        <dbReference type="SAM" id="MobiDB-lite"/>
    </source>
</evidence>
<dbReference type="OrthoDB" id="4036490at2759"/>
<dbReference type="Proteomes" id="UP000510647">
    <property type="component" value="Chromosome 4"/>
</dbReference>
<reference evidence="3 4" key="1">
    <citation type="submission" date="2020-06" db="EMBL/GenBank/DDBJ databases">
        <title>The yeast mating-type switching endonuclease HO is a domesticated member of an unorthodox homing genetic element family.</title>
        <authorList>
            <person name="Coughlan A.Y."/>
            <person name="Lombardi L."/>
            <person name="Braun-Galleani S."/>
            <person name="Martos A.R."/>
            <person name="Galeote V."/>
            <person name="Bigey F."/>
            <person name="Dequin S."/>
            <person name="Byrne K.P."/>
            <person name="Wolfe K.H."/>
        </authorList>
    </citation>
    <scope>NUCLEOTIDE SEQUENCE [LARGE SCALE GENOMIC DNA]</scope>
    <source>
        <strain evidence="3 4">CBS2947</strain>
    </source>
</reference>
<feature type="transmembrane region" description="Helical" evidence="2">
    <location>
        <begin position="56"/>
        <end position="77"/>
    </location>
</feature>
<keyword evidence="4" id="KW-1185">Reference proteome</keyword>
<dbReference type="AlphaFoldDB" id="A0A7H9HV31"/>
<protein>
    <submittedName>
        <fullName evidence="3">Uncharacterized protein</fullName>
    </submittedName>
</protein>
<keyword evidence="2" id="KW-1133">Transmembrane helix</keyword>
<dbReference type="EMBL" id="CP059270">
    <property type="protein sequence ID" value="QLQ80617.1"/>
    <property type="molecule type" value="Genomic_DNA"/>
</dbReference>
<evidence type="ECO:0000313" key="3">
    <source>
        <dbReference type="EMBL" id="QLQ80617.1"/>
    </source>
</evidence>
<keyword evidence="2" id="KW-0472">Membrane</keyword>
<feature type="compositionally biased region" description="Basic and acidic residues" evidence="1">
    <location>
        <begin position="291"/>
        <end position="303"/>
    </location>
</feature>
<feature type="compositionally biased region" description="Polar residues" evidence="1">
    <location>
        <begin position="187"/>
        <end position="199"/>
    </location>
</feature>
<feature type="compositionally biased region" description="Basic and acidic residues" evidence="1">
    <location>
        <begin position="267"/>
        <end position="279"/>
    </location>
</feature>
<accession>A0A7H9HV31</accession>
<feature type="compositionally biased region" description="Polar residues" evidence="1">
    <location>
        <begin position="219"/>
        <end position="247"/>
    </location>
</feature>
<dbReference type="InterPro" id="IPR012470">
    <property type="entry name" value="Pup1-like"/>
</dbReference>
<organism evidence="3 4">
    <name type="scientific">Torulaspora globosa</name>
    <dbReference type="NCBI Taxonomy" id="48254"/>
    <lineage>
        <taxon>Eukaryota</taxon>
        <taxon>Fungi</taxon>
        <taxon>Dikarya</taxon>
        <taxon>Ascomycota</taxon>
        <taxon>Saccharomycotina</taxon>
        <taxon>Saccharomycetes</taxon>
        <taxon>Saccharomycetales</taxon>
        <taxon>Saccharomycetaceae</taxon>
        <taxon>Torulaspora</taxon>
    </lineage>
</organism>
<proteinExistence type="predicted"/>